<proteinExistence type="predicted"/>
<keyword evidence="6" id="KW-0732">Signal</keyword>
<keyword evidence="1" id="KW-1003">Cell membrane</keyword>
<feature type="chain" id="PRO_5038863153" description="Manganese efflux pump MntP" evidence="6">
    <location>
        <begin position="20"/>
        <end position="184"/>
    </location>
</feature>
<evidence type="ECO:0000256" key="3">
    <source>
        <dbReference type="ARBA" id="ARBA00022989"/>
    </source>
</evidence>
<evidence type="ECO:0000256" key="6">
    <source>
        <dbReference type="SAM" id="SignalP"/>
    </source>
</evidence>
<evidence type="ECO:0000313" key="8">
    <source>
        <dbReference type="Proteomes" id="UP000460272"/>
    </source>
</evidence>
<dbReference type="Pfam" id="PF02659">
    <property type="entry name" value="Mntp"/>
    <property type="match status" value="1"/>
</dbReference>
<accession>A0A6P2BMC1</accession>
<feature type="signal peptide" evidence="6">
    <location>
        <begin position="1"/>
        <end position="19"/>
    </location>
</feature>
<dbReference type="PANTHER" id="PTHR35529:SF1">
    <property type="entry name" value="MANGANESE EFFLUX PUMP MNTP-RELATED"/>
    <property type="match status" value="1"/>
</dbReference>
<comment type="caution">
    <text evidence="7">The sequence shown here is derived from an EMBL/GenBank/DDBJ whole genome shotgun (WGS) entry which is preliminary data.</text>
</comment>
<keyword evidence="4 5" id="KW-0472">Membrane</keyword>
<feature type="transmembrane region" description="Helical" evidence="5">
    <location>
        <begin position="65"/>
        <end position="83"/>
    </location>
</feature>
<protein>
    <recommendedName>
        <fullName evidence="9">Manganese efflux pump MntP</fullName>
    </recommendedName>
</protein>
<evidence type="ECO:0008006" key="9">
    <source>
        <dbReference type="Google" id="ProtNLM"/>
    </source>
</evidence>
<sequence length="184" mass="18843">MLTLLAFVLPLGIDSFAVAAAIGAAAVTSAWQRLRISLIFVTFEGGMPLIGLGLGAALAHGIGQVADYVAAAAVIGIGGWMLFADEEGEEDKAARITTSRGLALIGLGISISLDELAIGFSIGLSGLPVIAVIVAIALQAFIAAQLGLALGAKIAKSWRERAERLAGVALILLGIYLIVEQLPR</sequence>
<dbReference type="EMBL" id="RPFW01000009">
    <property type="protein sequence ID" value="TVZ00219.1"/>
    <property type="molecule type" value="Genomic_DNA"/>
</dbReference>
<dbReference type="Proteomes" id="UP000460272">
    <property type="component" value="Unassembled WGS sequence"/>
</dbReference>
<keyword evidence="2 5" id="KW-0812">Transmembrane</keyword>
<evidence type="ECO:0000313" key="7">
    <source>
        <dbReference type="EMBL" id="TVZ00219.1"/>
    </source>
</evidence>
<evidence type="ECO:0000256" key="4">
    <source>
        <dbReference type="ARBA" id="ARBA00023136"/>
    </source>
</evidence>
<organism evidence="7 8">
    <name type="scientific">Trebonia kvetii</name>
    <dbReference type="NCBI Taxonomy" id="2480626"/>
    <lineage>
        <taxon>Bacteria</taxon>
        <taxon>Bacillati</taxon>
        <taxon>Actinomycetota</taxon>
        <taxon>Actinomycetes</taxon>
        <taxon>Streptosporangiales</taxon>
        <taxon>Treboniaceae</taxon>
        <taxon>Trebonia</taxon>
    </lineage>
</organism>
<evidence type="ECO:0000256" key="2">
    <source>
        <dbReference type="ARBA" id="ARBA00022692"/>
    </source>
</evidence>
<feature type="transmembrane region" description="Helical" evidence="5">
    <location>
        <begin position="162"/>
        <end position="179"/>
    </location>
</feature>
<evidence type="ECO:0000256" key="5">
    <source>
        <dbReference type="SAM" id="Phobius"/>
    </source>
</evidence>
<reference evidence="7 8" key="1">
    <citation type="submission" date="2018-11" db="EMBL/GenBank/DDBJ databases">
        <title>Trebonia kvetii gen.nov., sp.nov., a novel acidophilic actinobacterium, and proposal of the new actinobacterial family Treboniaceae fam. nov.</title>
        <authorList>
            <person name="Rapoport D."/>
            <person name="Sagova-Mareckova M."/>
            <person name="Sedlacek I."/>
            <person name="Provaznik J."/>
            <person name="Kralova S."/>
            <person name="Pavlinic D."/>
            <person name="Benes V."/>
            <person name="Kopecky J."/>
        </authorList>
    </citation>
    <scope>NUCLEOTIDE SEQUENCE [LARGE SCALE GENOMIC DNA]</scope>
    <source>
        <strain evidence="7 8">15Tr583</strain>
    </source>
</reference>
<dbReference type="InterPro" id="IPR003810">
    <property type="entry name" value="Mntp/YtaF"/>
</dbReference>
<evidence type="ECO:0000256" key="1">
    <source>
        <dbReference type="ARBA" id="ARBA00022475"/>
    </source>
</evidence>
<dbReference type="AlphaFoldDB" id="A0A6P2BMC1"/>
<keyword evidence="8" id="KW-1185">Reference proteome</keyword>
<keyword evidence="3 5" id="KW-1133">Transmembrane helix</keyword>
<feature type="transmembrane region" description="Helical" evidence="5">
    <location>
        <begin position="36"/>
        <end position="58"/>
    </location>
</feature>
<feature type="transmembrane region" description="Helical" evidence="5">
    <location>
        <begin position="129"/>
        <end position="150"/>
    </location>
</feature>
<dbReference type="PANTHER" id="PTHR35529">
    <property type="entry name" value="MANGANESE EFFLUX PUMP MNTP-RELATED"/>
    <property type="match status" value="1"/>
</dbReference>
<gene>
    <name evidence="7" type="ORF">EAS64_36790</name>
</gene>
<name>A0A6P2BMC1_9ACTN</name>